<keyword evidence="2" id="KW-0472">Membrane</keyword>
<feature type="compositionally biased region" description="Polar residues" evidence="1">
    <location>
        <begin position="358"/>
        <end position="367"/>
    </location>
</feature>
<organism evidence="3 4">
    <name type="scientific">Crepidotus variabilis</name>
    <dbReference type="NCBI Taxonomy" id="179855"/>
    <lineage>
        <taxon>Eukaryota</taxon>
        <taxon>Fungi</taxon>
        <taxon>Dikarya</taxon>
        <taxon>Basidiomycota</taxon>
        <taxon>Agaricomycotina</taxon>
        <taxon>Agaricomycetes</taxon>
        <taxon>Agaricomycetidae</taxon>
        <taxon>Agaricales</taxon>
        <taxon>Agaricineae</taxon>
        <taxon>Crepidotaceae</taxon>
        <taxon>Crepidotus</taxon>
    </lineage>
</organism>
<feature type="region of interest" description="Disordered" evidence="1">
    <location>
        <begin position="417"/>
        <end position="519"/>
    </location>
</feature>
<keyword evidence="2" id="KW-0812">Transmembrane</keyword>
<feature type="compositionally biased region" description="Low complexity" evidence="1">
    <location>
        <begin position="499"/>
        <end position="515"/>
    </location>
</feature>
<keyword evidence="2" id="KW-1133">Transmembrane helix</keyword>
<evidence type="ECO:0000256" key="2">
    <source>
        <dbReference type="SAM" id="Phobius"/>
    </source>
</evidence>
<name>A0A9P6EMF6_9AGAR</name>
<dbReference type="Proteomes" id="UP000807306">
    <property type="component" value="Unassembled WGS sequence"/>
</dbReference>
<feature type="compositionally biased region" description="Polar residues" evidence="1">
    <location>
        <begin position="298"/>
        <end position="309"/>
    </location>
</feature>
<evidence type="ECO:0000313" key="3">
    <source>
        <dbReference type="EMBL" id="KAF9531538.1"/>
    </source>
</evidence>
<evidence type="ECO:0000313" key="4">
    <source>
        <dbReference type="Proteomes" id="UP000807306"/>
    </source>
</evidence>
<accession>A0A9P6EMF6</accession>
<protein>
    <submittedName>
        <fullName evidence="3">Uncharacterized protein</fullName>
    </submittedName>
</protein>
<feature type="compositionally biased region" description="Polar residues" evidence="1">
    <location>
        <begin position="66"/>
        <end position="85"/>
    </location>
</feature>
<feature type="compositionally biased region" description="Low complexity" evidence="1">
    <location>
        <begin position="93"/>
        <end position="113"/>
    </location>
</feature>
<feature type="transmembrane region" description="Helical" evidence="2">
    <location>
        <begin position="528"/>
        <end position="551"/>
    </location>
</feature>
<dbReference type="AlphaFoldDB" id="A0A9P6EMF6"/>
<feature type="region of interest" description="Disordered" evidence="1">
    <location>
        <begin position="298"/>
        <end position="376"/>
    </location>
</feature>
<keyword evidence="4" id="KW-1185">Reference proteome</keyword>
<evidence type="ECO:0000256" key="1">
    <source>
        <dbReference type="SAM" id="MobiDB-lite"/>
    </source>
</evidence>
<sequence length="593" mass="60225">MPGHKPDWANNYEDVEFDIQLPESVPMLAAVDGREKEKGLPATPTPTPGVINRQPQALLSSHPGPSKSNSTDLMSASGSAYPNPTSSGGGPGRYPASSSSSGASAGSGSNSNAQQQPQRNGSLGSTKAFPSSPLNPGSSATAAGGAGVSSSAASAVSPTSPHHTHTHTYQQGQQGKGHGHGHGHSSSFSSTSPPSAFIPQPTPTPTPAAPQHTLSSSSSAPLLTSPVLSMGSSSTSPPLVSPLGHPHPLGAGHPAIPMPISSPGGGQGQQLTPRGSMILYRVADPFATLGGHVSHFQGGTASGANTPTAGSRAHSLRGLSGSGSGSGVGLSGSGSGSGAGMGAGGANEDGTLLPPSFSHLNFPNSNHGAGGGNRGSVYSTSGDSIVSLSEDSKYPGISAHPAYSGGALIAYVYDPEEDEESVDGDEIDWLHDSEREVREKVERRRGGGAGGGGNNNNNNTATSRTSASSSNPGSTAPSTNKLTSSSSSKSPGPPPPPYSKSSLSKTPLRIPTNPYTTPPTLLPSLRGLINIGTLFLMVISILALFVVYPTFRTINENGRNELIAFNDFAYYYYGWDDHDYGYDDNGWREGCVG</sequence>
<proteinExistence type="predicted"/>
<feature type="compositionally biased region" description="Low complexity" evidence="1">
    <location>
        <begin position="209"/>
        <end position="244"/>
    </location>
</feature>
<feature type="compositionally biased region" description="Basic and acidic residues" evidence="1">
    <location>
        <begin position="428"/>
        <end position="445"/>
    </location>
</feature>
<reference evidence="3" key="1">
    <citation type="submission" date="2020-11" db="EMBL/GenBank/DDBJ databases">
        <authorList>
            <consortium name="DOE Joint Genome Institute"/>
            <person name="Ahrendt S."/>
            <person name="Riley R."/>
            <person name="Andreopoulos W."/>
            <person name="Labutti K."/>
            <person name="Pangilinan J."/>
            <person name="Ruiz-Duenas F.J."/>
            <person name="Barrasa J.M."/>
            <person name="Sanchez-Garcia M."/>
            <person name="Camarero S."/>
            <person name="Miyauchi S."/>
            <person name="Serrano A."/>
            <person name="Linde D."/>
            <person name="Babiker R."/>
            <person name="Drula E."/>
            <person name="Ayuso-Fernandez I."/>
            <person name="Pacheco R."/>
            <person name="Padilla G."/>
            <person name="Ferreira P."/>
            <person name="Barriuso J."/>
            <person name="Kellner H."/>
            <person name="Castanera R."/>
            <person name="Alfaro M."/>
            <person name="Ramirez L."/>
            <person name="Pisabarro A.G."/>
            <person name="Kuo A."/>
            <person name="Tritt A."/>
            <person name="Lipzen A."/>
            <person name="He G."/>
            <person name="Yan M."/>
            <person name="Ng V."/>
            <person name="Cullen D."/>
            <person name="Martin F."/>
            <person name="Rosso M.-N."/>
            <person name="Henrissat B."/>
            <person name="Hibbett D."/>
            <person name="Martinez A.T."/>
            <person name="Grigoriev I.V."/>
        </authorList>
    </citation>
    <scope>NUCLEOTIDE SEQUENCE</scope>
    <source>
        <strain evidence="3">CBS 506.95</strain>
    </source>
</reference>
<comment type="caution">
    <text evidence="3">The sequence shown here is derived from an EMBL/GenBank/DDBJ whole genome shotgun (WGS) entry which is preliminary data.</text>
</comment>
<feature type="compositionally biased region" description="Low complexity" evidence="1">
    <location>
        <begin position="136"/>
        <end position="173"/>
    </location>
</feature>
<dbReference type="OrthoDB" id="3057032at2759"/>
<feature type="compositionally biased region" description="Gly residues" evidence="1">
    <location>
        <begin position="320"/>
        <end position="347"/>
    </location>
</feature>
<dbReference type="EMBL" id="MU157835">
    <property type="protein sequence ID" value="KAF9531538.1"/>
    <property type="molecule type" value="Genomic_DNA"/>
</dbReference>
<feature type="compositionally biased region" description="Acidic residues" evidence="1">
    <location>
        <begin position="417"/>
        <end position="427"/>
    </location>
</feature>
<feature type="compositionally biased region" description="Low complexity" evidence="1">
    <location>
        <begin position="184"/>
        <end position="195"/>
    </location>
</feature>
<feature type="compositionally biased region" description="Low complexity" evidence="1">
    <location>
        <begin position="310"/>
        <end position="319"/>
    </location>
</feature>
<gene>
    <name evidence="3" type="ORF">CPB83DRAFT_109509</name>
</gene>
<feature type="compositionally biased region" description="Polar residues" evidence="1">
    <location>
        <begin position="114"/>
        <end position="135"/>
    </location>
</feature>
<feature type="compositionally biased region" description="Low complexity" evidence="1">
    <location>
        <begin position="455"/>
        <end position="490"/>
    </location>
</feature>
<feature type="region of interest" description="Disordered" evidence="1">
    <location>
        <begin position="28"/>
        <end position="272"/>
    </location>
</feature>